<feature type="coiled-coil region" evidence="1">
    <location>
        <begin position="218"/>
        <end position="320"/>
    </location>
</feature>
<dbReference type="CDD" id="cd17242">
    <property type="entry name" value="MobM_relaxase"/>
    <property type="match status" value="1"/>
</dbReference>
<gene>
    <name evidence="2" type="ORF">E5355_13670</name>
</gene>
<comment type="caution">
    <text evidence="2">The sequence shown here is derived from an EMBL/GenBank/DDBJ whole genome shotgun (WGS) entry which is preliminary data.</text>
</comment>
<protein>
    <submittedName>
        <fullName evidence="2">Mobilization protein</fullName>
    </submittedName>
</protein>
<dbReference type="NCBIfam" id="NF041497">
    <property type="entry name" value="MobV"/>
    <property type="match status" value="1"/>
</dbReference>
<keyword evidence="3" id="KW-1185">Reference proteome</keyword>
<organism evidence="2 3">
    <name type="scientific">Bacteroides muris</name>
    <name type="common">ex Afrizal et al. 2022</name>
    <dbReference type="NCBI Taxonomy" id="2516960"/>
    <lineage>
        <taxon>Bacteria</taxon>
        <taxon>Pseudomonadati</taxon>
        <taxon>Bacteroidota</taxon>
        <taxon>Bacteroidia</taxon>
        <taxon>Bacteroidales</taxon>
        <taxon>Bacteroidaceae</taxon>
        <taxon>Bacteroides</taxon>
    </lineage>
</organism>
<proteinExistence type="predicted"/>
<evidence type="ECO:0000256" key="1">
    <source>
        <dbReference type="SAM" id="Coils"/>
    </source>
</evidence>
<name>A0A4S2AMN6_9BACE</name>
<dbReference type="GO" id="GO:0003677">
    <property type="term" value="F:DNA binding"/>
    <property type="evidence" value="ECO:0007669"/>
    <property type="project" value="InterPro"/>
</dbReference>
<dbReference type="AlphaFoldDB" id="A0A4S2AMN6"/>
<accession>A0A4S2AMN6</accession>
<dbReference type="InterPro" id="IPR001668">
    <property type="entry name" value="Mob_Pre"/>
</dbReference>
<dbReference type="Pfam" id="PF01076">
    <property type="entry name" value="Mob_Pre"/>
    <property type="match status" value="1"/>
</dbReference>
<dbReference type="Gene3D" id="3.30.930.30">
    <property type="match status" value="1"/>
</dbReference>
<reference evidence="2 3" key="1">
    <citation type="submission" date="2019-04" db="EMBL/GenBank/DDBJ databases">
        <title>Microbes associate with the intestines of laboratory mice.</title>
        <authorList>
            <person name="Navarre W."/>
            <person name="Wong E."/>
            <person name="Huang K."/>
            <person name="Tropini C."/>
            <person name="Ng K."/>
            <person name="Yu B."/>
        </authorList>
    </citation>
    <scope>NUCLEOTIDE SEQUENCE [LARGE SCALE GENOMIC DNA]</scope>
    <source>
        <strain evidence="2 3">NM69_E16B</strain>
    </source>
</reference>
<dbReference type="Proteomes" id="UP000310532">
    <property type="component" value="Unassembled WGS sequence"/>
</dbReference>
<sequence>MGYAVLHMEKTGGTDAAMSAHIERTIHPKNADANRTHLNRELVRFPDGVENRTQAIQHRLDNAGLARKIGNNQVRAIRVLLTGTHEDMERITSEDRLDEWCSDNLKYLADTFGRENIVSAVLHMDEQTPHIHATLVPIVKGERKRKKKEEQVKKRYRKKPTDTARLCANEIMTRTKLKSYQDTYAQAMSGYGLQRGIDGSEAKHISTRQYYRDLMQQTERLRTDIGQLQDHKETAQEELRRAKNEVQTEKLKGAAATAATNIAESVGSLFGSNKVKTLERQNVVLQNRISELANEAQEREERHIKQMREMKSAYEQQNRKLSEFVDFVKRYFPYVEKLMPTIKFLRETLNFGDTVIRKLCTFKDVSIRGELYSREFNQRFKTDGAVCSLKQDTEGKFELNIDGVSHVNWFRRKKDEFMEALGIPTKRQNRGIKL</sequence>
<evidence type="ECO:0000313" key="2">
    <source>
        <dbReference type="EMBL" id="TGY02241.1"/>
    </source>
</evidence>
<dbReference type="GO" id="GO:0006310">
    <property type="term" value="P:DNA recombination"/>
    <property type="evidence" value="ECO:0007669"/>
    <property type="project" value="InterPro"/>
</dbReference>
<keyword evidence="1" id="KW-0175">Coiled coil</keyword>
<dbReference type="RefSeq" id="WP_136010801.1">
    <property type="nucleotide sequence ID" value="NZ_SRYZ01000035.1"/>
</dbReference>
<dbReference type="EMBL" id="SRYZ01000035">
    <property type="protein sequence ID" value="TGY02241.1"/>
    <property type="molecule type" value="Genomic_DNA"/>
</dbReference>
<evidence type="ECO:0000313" key="3">
    <source>
        <dbReference type="Proteomes" id="UP000310532"/>
    </source>
</evidence>